<dbReference type="Proteomes" id="UP000248706">
    <property type="component" value="Unassembled WGS sequence"/>
</dbReference>
<protein>
    <submittedName>
        <fullName evidence="2">Uncharacterized protein</fullName>
    </submittedName>
</protein>
<evidence type="ECO:0000313" key="2">
    <source>
        <dbReference type="EMBL" id="RAQ95778.1"/>
    </source>
</evidence>
<sequence>MFDGQKQSEQRSWRTFPYDGPGPYDDDNGGESRWKPGTSPEDPDPEEEEGEEAQVSGQGAGQ</sequence>
<reference evidence="2 3" key="1">
    <citation type="submission" date="2016-08" db="EMBL/GenBank/DDBJ databases">
        <title>Analysis of Carbohydrate Active Enzymes in Thermogemmatispora T81 Reveals Carbohydrate Degradation Ability.</title>
        <authorList>
            <person name="Tomazini A."/>
            <person name="Lal S."/>
            <person name="Stott M."/>
            <person name="Henrissat B."/>
            <person name="Polikarpov I."/>
            <person name="Sparling R."/>
            <person name="Levin D.B."/>
        </authorList>
    </citation>
    <scope>NUCLEOTIDE SEQUENCE [LARGE SCALE GENOMIC DNA]</scope>
    <source>
        <strain evidence="2 3">T81</strain>
    </source>
</reference>
<dbReference type="AlphaFoldDB" id="A0A328VDE5"/>
<evidence type="ECO:0000256" key="1">
    <source>
        <dbReference type="SAM" id="MobiDB-lite"/>
    </source>
</evidence>
<organism evidence="2 3">
    <name type="scientific">Thermogemmatispora tikiterensis</name>
    <dbReference type="NCBI Taxonomy" id="1825093"/>
    <lineage>
        <taxon>Bacteria</taxon>
        <taxon>Bacillati</taxon>
        <taxon>Chloroflexota</taxon>
        <taxon>Ktedonobacteria</taxon>
        <taxon>Thermogemmatisporales</taxon>
        <taxon>Thermogemmatisporaceae</taxon>
        <taxon>Thermogemmatispora</taxon>
    </lineage>
</organism>
<proteinExistence type="predicted"/>
<name>A0A328VDE5_9CHLR</name>
<feature type="compositionally biased region" description="Acidic residues" evidence="1">
    <location>
        <begin position="41"/>
        <end position="52"/>
    </location>
</feature>
<gene>
    <name evidence="2" type="ORF">A4R35_09545</name>
</gene>
<feature type="region of interest" description="Disordered" evidence="1">
    <location>
        <begin position="1"/>
        <end position="62"/>
    </location>
</feature>
<keyword evidence="3" id="KW-1185">Reference proteome</keyword>
<dbReference type="RefSeq" id="WP_112428813.1">
    <property type="nucleotide sequence ID" value="NZ_MCIF01000002.1"/>
</dbReference>
<accession>A0A328VDE5</accession>
<evidence type="ECO:0000313" key="3">
    <source>
        <dbReference type="Proteomes" id="UP000248706"/>
    </source>
</evidence>
<comment type="caution">
    <text evidence="2">The sequence shown here is derived from an EMBL/GenBank/DDBJ whole genome shotgun (WGS) entry which is preliminary data.</text>
</comment>
<dbReference type="EMBL" id="MCIF01000002">
    <property type="protein sequence ID" value="RAQ95778.1"/>
    <property type="molecule type" value="Genomic_DNA"/>
</dbReference>
<feature type="compositionally biased region" description="Basic and acidic residues" evidence="1">
    <location>
        <begin position="1"/>
        <end position="12"/>
    </location>
</feature>